<evidence type="ECO:0000313" key="1">
    <source>
        <dbReference type="EMBL" id="TVY34603.1"/>
    </source>
</evidence>
<reference evidence="1 2" key="1">
    <citation type="submission" date="2018-05" db="EMBL/GenBank/DDBJ databases">
        <title>Genome sequencing and assembly of the regulated plant pathogen Lachnellula willkommii and related sister species for the development of diagnostic species identification markers.</title>
        <authorList>
            <person name="Giroux E."/>
            <person name="Bilodeau G."/>
        </authorList>
    </citation>
    <scope>NUCLEOTIDE SEQUENCE [LARGE SCALE GENOMIC DNA]</scope>
    <source>
        <strain evidence="1 2">CBS 160.35</strain>
    </source>
</reference>
<feature type="non-terminal residue" evidence="1">
    <location>
        <position position="1"/>
    </location>
</feature>
<dbReference type="EMBL" id="QGMI01001126">
    <property type="protein sequence ID" value="TVY34603.1"/>
    <property type="molecule type" value="Genomic_DNA"/>
</dbReference>
<dbReference type="Proteomes" id="UP000443090">
    <property type="component" value="Unassembled WGS sequence"/>
</dbReference>
<accession>A0A8H8RGV2</accession>
<comment type="caution">
    <text evidence="1">The sequence shown here is derived from an EMBL/GenBank/DDBJ whole genome shotgun (WGS) entry which is preliminary data.</text>
</comment>
<dbReference type="AlphaFoldDB" id="A0A8H8RGV2"/>
<gene>
    <name evidence="1" type="ORF">LOCC1_G008506</name>
</gene>
<keyword evidence="2" id="KW-1185">Reference proteome</keyword>
<name>A0A8H8RGV2_9HELO</name>
<protein>
    <submittedName>
        <fullName evidence="1">Uncharacterized protein</fullName>
    </submittedName>
</protein>
<dbReference type="OrthoDB" id="4760831at2759"/>
<evidence type="ECO:0000313" key="2">
    <source>
        <dbReference type="Proteomes" id="UP000443090"/>
    </source>
</evidence>
<proteinExistence type="predicted"/>
<dbReference type="Gene3D" id="3.40.50.1460">
    <property type="match status" value="1"/>
</dbReference>
<organism evidence="1 2">
    <name type="scientific">Lachnellula occidentalis</name>
    <dbReference type="NCBI Taxonomy" id="215460"/>
    <lineage>
        <taxon>Eukaryota</taxon>
        <taxon>Fungi</taxon>
        <taxon>Dikarya</taxon>
        <taxon>Ascomycota</taxon>
        <taxon>Pezizomycotina</taxon>
        <taxon>Leotiomycetes</taxon>
        <taxon>Helotiales</taxon>
        <taxon>Lachnaceae</taxon>
        <taxon>Lachnellula</taxon>
    </lineage>
</organism>
<sequence>FPQLEHLTNYHVVAHRNPTTLFYEIPDRQALSALSTCVIQFIGDNSPDTLLIFYYAGHGSIHEDRNDAIWDSNQSEGSPSMPSSGIQGLLEEARSDVIMLHDTCHSADTSVTRRSQLHGVTELIAACGFETTAPGPGQHSFTAALTICLQRLHADSVPFSVSDLFSKIIAQLRNNGLRPLKQTPVHCSLTTEQSGRRIMLHPVSVYRPVVPVGEHEWILSLPIRVEVKHHGLDDTAAEWNEWILKAPAGAISVDLEHPDSRRRFKHPDGICDANFCLMVAAQLTPQE</sequence>